<comment type="caution">
    <text evidence="3">The sequence shown here is derived from an EMBL/GenBank/DDBJ whole genome shotgun (WGS) entry which is preliminary data.</text>
</comment>
<evidence type="ECO:0000259" key="2">
    <source>
        <dbReference type="Pfam" id="PF07510"/>
    </source>
</evidence>
<feature type="signal peptide" evidence="1">
    <location>
        <begin position="1"/>
        <end position="16"/>
    </location>
</feature>
<evidence type="ECO:0000256" key="1">
    <source>
        <dbReference type="SAM" id="SignalP"/>
    </source>
</evidence>
<proteinExistence type="predicted"/>
<feature type="chain" id="PRO_5034091924" evidence="1">
    <location>
        <begin position="17"/>
        <end position="212"/>
    </location>
</feature>
<dbReference type="Pfam" id="PF07510">
    <property type="entry name" value="GmrSD_C"/>
    <property type="match status" value="1"/>
</dbReference>
<reference evidence="3 4" key="1">
    <citation type="submission" date="2019-12" db="EMBL/GenBank/DDBJ databases">
        <title>A genome sequence resource for the geographically widespread anthracnose pathogen Colletotrichum asianum.</title>
        <authorList>
            <person name="Meng Y."/>
        </authorList>
    </citation>
    <scope>NUCLEOTIDE SEQUENCE [LARGE SCALE GENOMIC DNA]</scope>
    <source>
        <strain evidence="3 4">ICMP 18580</strain>
    </source>
</reference>
<dbReference type="EMBL" id="WOWK01000064">
    <property type="protein sequence ID" value="KAF0322091.1"/>
    <property type="molecule type" value="Genomic_DNA"/>
</dbReference>
<name>A0A8H3ZQ73_9PEZI</name>
<sequence>MKFSAAILALAGAAVAAPVPDPVAEPMPMPTPPGIPTAASAKTQLAALTVRAWTNTDTYDRDLFPHWITISGTCNTRETVLKRDGTNVVTSSACAATSGTWVSPYDGATWTAASDVDIDHMVPLKNAWVSGAASWTTSKRQDFANDLTRPQLWAVTDSVNQSKSDKSPDSWKPSVSSFHCTYARAWVQVKSYWALSVTSAEKTALTTMLNTC</sequence>
<gene>
    <name evidence="3" type="ORF">GQ607_010594</name>
</gene>
<dbReference type="PANTHER" id="PTHR24094:SF15">
    <property type="entry name" value="AMP-DEPENDENT SYNTHETASE_LIGASE DOMAIN-CONTAINING PROTEIN-RELATED"/>
    <property type="match status" value="1"/>
</dbReference>
<keyword evidence="1" id="KW-0732">Signal</keyword>
<accession>A0A8H3ZQ73</accession>
<feature type="domain" description="GmrSD restriction endonucleases C-terminal" evidence="2">
    <location>
        <begin position="111"/>
        <end position="207"/>
    </location>
</feature>
<dbReference type="InterPro" id="IPR011089">
    <property type="entry name" value="GmrSD_C"/>
</dbReference>
<dbReference type="Proteomes" id="UP000434172">
    <property type="component" value="Unassembled WGS sequence"/>
</dbReference>
<dbReference type="OrthoDB" id="3162605at2759"/>
<evidence type="ECO:0000313" key="3">
    <source>
        <dbReference type="EMBL" id="KAF0322091.1"/>
    </source>
</evidence>
<protein>
    <submittedName>
        <fullName evidence="3">Secreted protein</fullName>
    </submittedName>
</protein>
<evidence type="ECO:0000313" key="4">
    <source>
        <dbReference type="Proteomes" id="UP000434172"/>
    </source>
</evidence>
<keyword evidence="4" id="KW-1185">Reference proteome</keyword>
<dbReference type="PANTHER" id="PTHR24094">
    <property type="entry name" value="SECRETED PROTEIN"/>
    <property type="match status" value="1"/>
</dbReference>
<dbReference type="AlphaFoldDB" id="A0A8H3ZQ73"/>
<organism evidence="3 4">
    <name type="scientific">Colletotrichum asianum</name>
    <dbReference type="NCBI Taxonomy" id="702518"/>
    <lineage>
        <taxon>Eukaryota</taxon>
        <taxon>Fungi</taxon>
        <taxon>Dikarya</taxon>
        <taxon>Ascomycota</taxon>
        <taxon>Pezizomycotina</taxon>
        <taxon>Sordariomycetes</taxon>
        <taxon>Hypocreomycetidae</taxon>
        <taxon>Glomerellales</taxon>
        <taxon>Glomerellaceae</taxon>
        <taxon>Colletotrichum</taxon>
        <taxon>Colletotrichum gloeosporioides species complex</taxon>
    </lineage>
</organism>